<dbReference type="AlphaFoldDB" id="A0A382E1J7"/>
<dbReference type="InterPro" id="IPR018391">
    <property type="entry name" value="PQQ_b-propeller_rpt"/>
</dbReference>
<dbReference type="Gene3D" id="2.130.10.10">
    <property type="entry name" value="YVTN repeat-like/Quinoprotein amine dehydrogenase"/>
    <property type="match status" value="1"/>
</dbReference>
<reference evidence="2" key="1">
    <citation type="submission" date="2018-05" db="EMBL/GenBank/DDBJ databases">
        <authorList>
            <person name="Lanie J.A."/>
            <person name="Ng W.-L."/>
            <person name="Kazmierczak K.M."/>
            <person name="Andrzejewski T.M."/>
            <person name="Davidsen T.M."/>
            <person name="Wayne K.J."/>
            <person name="Tettelin H."/>
            <person name="Glass J.I."/>
            <person name="Rusch D."/>
            <person name="Podicherti R."/>
            <person name="Tsui H.-C.T."/>
            <person name="Winkler M.E."/>
        </authorList>
    </citation>
    <scope>NUCLEOTIDE SEQUENCE</scope>
</reference>
<feature type="domain" description="Pyrrolo-quinoline quinone repeat" evidence="1">
    <location>
        <begin position="41"/>
        <end position="220"/>
    </location>
</feature>
<proteinExistence type="predicted"/>
<dbReference type="SMART" id="SM00564">
    <property type="entry name" value="PQQ"/>
    <property type="match status" value="3"/>
</dbReference>
<evidence type="ECO:0000259" key="1">
    <source>
        <dbReference type="Pfam" id="PF13360"/>
    </source>
</evidence>
<dbReference type="InterPro" id="IPR011047">
    <property type="entry name" value="Quinoprotein_ADH-like_sf"/>
</dbReference>
<dbReference type="EMBL" id="UINC01042233">
    <property type="protein sequence ID" value="SVB44580.1"/>
    <property type="molecule type" value="Genomic_DNA"/>
</dbReference>
<accession>A0A382E1J7</accession>
<dbReference type="InterPro" id="IPR015943">
    <property type="entry name" value="WD40/YVTN_repeat-like_dom_sf"/>
</dbReference>
<gene>
    <name evidence="2" type="ORF">METZ01_LOCUS197434</name>
</gene>
<name>A0A382E1J7_9ZZZZ</name>
<organism evidence="2">
    <name type="scientific">marine metagenome</name>
    <dbReference type="NCBI Taxonomy" id="408172"/>
    <lineage>
        <taxon>unclassified sequences</taxon>
        <taxon>metagenomes</taxon>
        <taxon>ecological metagenomes</taxon>
    </lineage>
</organism>
<dbReference type="InterPro" id="IPR002372">
    <property type="entry name" value="PQQ_rpt_dom"/>
</dbReference>
<dbReference type="SUPFAM" id="SSF50998">
    <property type="entry name" value="Quinoprotein alcohol dehydrogenase-like"/>
    <property type="match status" value="1"/>
</dbReference>
<evidence type="ECO:0000313" key="2">
    <source>
        <dbReference type="EMBL" id="SVB44580.1"/>
    </source>
</evidence>
<protein>
    <recommendedName>
        <fullName evidence="1">Pyrrolo-quinoline quinone repeat domain-containing protein</fullName>
    </recommendedName>
</protein>
<dbReference type="Pfam" id="PF13360">
    <property type="entry name" value="PQQ_2"/>
    <property type="match status" value="1"/>
</dbReference>
<sequence length="412" mass="45231">MRESTPVWSFRKGVVPSALSISLDGKFAGVGHKNGLLLLNNAGGLAWSTKKIRRVRDISLSTRTGKMSVASGQKVVYLVDRKGSVLWHRELQGAGVSTSISSNGNVIVVGTSLGRLIVFDGRGKMLWETHLSNSDFPVNSVDISSDGKFIVAGTNYSHIYLYDIKGKILWAEETTGEVLQTCISSNGDYLGYLTSDRKFSFAVKSSRILWKQTFSDQPRWIDMTQTADFVAIGESATKVTLFSKAGRKVWGLNPRTAPQGVMASGGGSIFVGGPKEISKYSLEPYLKRLLAHCKKMTEKASSENLDATTANKYLDLAISSLQSSNHLEFLVNIQQARQSAREARVIESDLTPNERRIERNEMEALSESEEFGSDDASEDGMLSKLVQLAEMRANGLLSEEEFVLAKAKLLKL</sequence>